<keyword evidence="1" id="KW-0472">Membrane</keyword>
<feature type="transmembrane region" description="Helical" evidence="1">
    <location>
        <begin position="144"/>
        <end position="163"/>
    </location>
</feature>
<keyword evidence="1" id="KW-0812">Transmembrane</keyword>
<dbReference type="EMBL" id="BAAALF010000039">
    <property type="protein sequence ID" value="GAA1236166.1"/>
    <property type="molecule type" value="Genomic_DNA"/>
</dbReference>
<keyword evidence="1" id="KW-1133">Transmembrane helix</keyword>
<accession>A0ABP4GT89</accession>
<dbReference type="Proteomes" id="UP001500037">
    <property type="component" value="Unassembled WGS sequence"/>
</dbReference>
<organism evidence="2 3">
    <name type="scientific">Kitasatospora nipponensis</name>
    <dbReference type="NCBI Taxonomy" id="258049"/>
    <lineage>
        <taxon>Bacteria</taxon>
        <taxon>Bacillati</taxon>
        <taxon>Actinomycetota</taxon>
        <taxon>Actinomycetes</taxon>
        <taxon>Kitasatosporales</taxon>
        <taxon>Streptomycetaceae</taxon>
        <taxon>Kitasatospora</taxon>
    </lineage>
</organism>
<reference evidence="3" key="1">
    <citation type="journal article" date="2019" name="Int. J. Syst. Evol. Microbiol.">
        <title>The Global Catalogue of Microorganisms (GCM) 10K type strain sequencing project: providing services to taxonomists for standard genome sequencing and annotation.</title>
        <authorList>
            <consortium name="The Broad Institute Genomics Platform"/>
            <consortium name="The Broad Institute Genome Sequencing Center for Infectious Disease"/>
            <person name="Wu L."/>
            <person name="Ma J."/>
        </authorList>
    </citation>
    <scope>NUCLEOTIDE SEQUENCE [LARGE SCALE GENOMIC DNA]</scope>
    <source>
        <strain evidence="3">JCM 13004</strain>
    </source>
</reference>
<evidence type="ECO:0000313" key="2">
    <source>
        <dbReference type="EMBL" id="GAA1236166.1"/>
    </source>
</evidence>
<sequence>MSDGTDVAEAAVRVIAAVGATAADALGGGAARLVVDLVRSRLHLAGEERAGAAVGAVAADPQDQGARTEVLDALVRVLAADPGFRTYLAGVVVQAQPSARQVAPPPSGPIDHSIVVDHGASAKGNFALRDVVVNKIRTGGTGTLAVVVIGLAALLAATVYGGSKLVTSSGATPFARPGVGGHRAAVLNDLDTGRSVLPDLHAMPTGWTLLRDYPVSRCQGAASACPGVLSIGRIDFHNPYDQDAVFLMAAFSSVEEAKAGFATALGNVGDGGGGTPLAIPAFGDQSSAVKQSSSTVTSVVRVGTVVLQVDETGANDDFELKTLENLTRMFAARSQEAQDGVTPTARAEEE</sequence>
<name>A0ABP4GT89_9ACTN</name>
<evidence type="ECO:0000256" key="1">
    <source>
        <dbReference type="SAM" id="Phobius"/>
    </source>
</evidence>
<comment type="caution">
    <text evidence="2">The sequence shown here is derived from an EMBL/GenBank/DDBJ whole genome shotgun (WGS) entry which is preliminary data.</text>
</comment>
<proteinExistence type="predicted"/>
<evidence type="ECO:0000313" key="3">
    <source>
        <dbReference type="Proteomes" id="UP001500037"/>
    </source>
</evidence>
<gene>
    <name evidence="2" type="ORF">GCM10009665_27940</name>
</gene>
<keyword evidence="3" id="KW-1185">Reference proteome</keyword>
<dbReference type="RefSeq" id="WP_344441811.1">
    <property type="nucleotide sequence ID" value="NZ_BAAALF010000039.1"/>
</dbReference>
<protein>
    <submittedName>
        <fullName evidence="2">Uncharacterized protein</fullName>
    </submittedName>
</protein>